<dbReference type="NCBIfam" id="TIGR03915">
    <property type="entry name" value="SAM_7_link_chp"/>
    <property type="match status" value="1"/>
</dbReference>
<comment type="caution">
    <text evidence="2">The sequence shown here is derived from an EMBL/GenBank/DDBJ whole genome shotgun (WGS) entry which is preliminary data.</text>
</comment>
<evidence type="ECO:0000313" key="2">
    <source>
        <dbReference type="EMBL" id="TCS82606.1"/>
    </source>
</evidence>
<organism evidence="2 3">
    <name type="scientific">Muricomes intestini</name>
    <dbReference type="NCBI Taxonomy" id="1796634"/>
    <lineage>
        <taxon>Bacteria</taxon>
        <taxon>Bacillati</taxon>
        <taxon>Bacillota</taxon>
        <taxon>Clostridia</taxon>
        <taxon>Lachnospirales</taxon>
        <taxon>Lachnospiraceae</taxon>
        <taxon>Muricomes</taxon>
    </lineage>
</organism>
<sequence length="253" mass="29625">MKQVYICQDTIIGVFSAIHDAWMENRDDDSGIALRGQMMPKMFCEYTEVEENEQKSIAVERLIKKNLGYNAYWDIYHALLSDDCEKADAVYHTMLDARQIKDSKRIMEHLSNPHVARVFELSRKVGNEAHIFTEFIRFRELENGVLFSEIAPKSQVLTCIADHFTNRFPLENWIVYDQTHEIFLAHQARRKWVLVQGEALNTEAAGKISEKEGKFENLWKMFCRSISIDERGNPNLQRGHLPICYRKNMTEFN</sequence>
<dbReference type="InterPro" id="IPR023875">
    <property type="entry name" value="DNA_repair_put"/>
</dbReference>
<evidence type="ECO:0000259" key="1">
    <source>
        <dbReference type="Pfam" id="PF13566"/>
    </source>
</evidence>
<keyword evidence="3" id="KW-1185">Reference proteome</keyword>
<proteinExistence type="predicted"/>
<reference evidence="2 3" key="1">
    <citation type="submission" date="2019-03" db="EMBL/GenBank/DDBJ databases">
        <title>Genomic Encyclopedia of Type Strains, Phase IV (KMG-IV): sequencing the most valuable type-strain genomes for metagenomic binning, comparative biology and taxonomic classification.</title>
        <authorList>
            <person name="Goeker M."/>
        </authorList>
    </citation>
    <scope>NUCLEOTIDE SEQUENCE [LARGE SCALE GENOMIC DNA]</scope>
    <source>
        <strain evidence="2 3">DSM 29489</strain>
    </source>
</reference>
<dbReference type="AlphaFoldDB" id="A0A4R3KH50"/>
<dbReference type="EMBL" id="SLZZ01000001">
    <property type="protein sequence ID" value="TCS82606.1"/>
    <property type="molecule type" value="Genomic_DNA"/>
</dbReference>
<name>A0A4R3KH50_9FIRM</name>
<evidence type="ECO:0000313" key="3">
    <source>
        <dbReference type="Proteomes" id="UP000295726"/>
    </source>
</evidence>
<gene>
    <name evidence="2" type="ORF">EDD59_1013</name>
</gene>
<accession>A0A4R3KH50</accession>
<dbReference type="Pfam" id="PF13566">
    <property type="entry name" value="DUF4130"/>
    <property type="match status" value="1"/>
</dbReference>
<protein>
    <submittedName>
        <fullName evidence="2">Putative DNA metabolism protein</fullName>
    </submittedName>
</protein>
<dbReference type="RefSeq" id="WP_132378213.1">
    <property type="nucleotide sequence ID" value="NZ_SLZZ01000001.1"/>
</dbReference>
<dbReference type="OrthoDB" id="5290748at2"/>
<dbReference type="Proteomes" id="UP000295726">
    <property type="component" value="Unassembled WGS sequence"/>
</dbReference>
<dbReference type="InterPro" id="IPR025404">
    <property type="entry name" value="DUF4130"/>
</dbReference>
<feature type="domain" description="DUF4130" evidence="1">
    <location>
        <begin position="86"/>
        <end position="251"/>
    </location>
</feature>